<dbReference type="PANTHER" id="PTHR45138:SF23">
    <property type="entry name" value="SIGNALING PROTEIN"/>
    <property type="match status" value="1"/>
</dbReference>
<dbReference type="EC" id="2.7.7.65" evidence="3"/>
<dbReference type="RefSeq" id="WP_406785970.1">
    <property type="nucleotide sequence ID" value="NZ_JBJIAA010000002.1"/>
</dbReference>
<dbReference type="SMART" id="SM00267">
    <property type="entry name" value="GGDEF"/>
    <property type="match status" value="1"/>
</dbReference>
<dbReference type="InterPro" id="IPR000160">
    <property type="entry name" value="GGDEF_dom"/>
</dbReference>
<feature type="transmembrane region" description="Helical" evidence="1">
    <location>
        <begin position="37"/>
        <end position="58"/>
    </location>
</feature>
<dbReference type="InterPro" id="IPR043128">
    <property type="entry name" value="Rev_trsase/Diguanyl_cyclase"/>
</dbReference>
<dbReference type="GO" id="GO:0052621">
    <property type="term" value="F:diguanylate cyclase activity"/>
    <property type="evidence" value="ECO:0007669"/>
    <property type="project" value="UniProtKB-EC"/>
</dbReference>
<feature type="transmembrane region" description="Helical" evidence="1">
    <location>
        <begin position="175"/>
        <end position="193"/>
    </location>
</feature>
<dbReference type="CDD" id="cd01949">
    <property type="entry name" value="GGDEF"/>
    <property type="match status" value="1"/>
</dbReference>
<keyword evidence="3" id="KW-0548">Nucleotidyltransferase</keyword>
<dbReference type="EMBL" id="JBJIAA010000002">
    <property type="protein sequence ID" value="MFL0249297.1"/>
    <property type="molecule type" value="Genomic_DNA"/>
</dbReference>
<accession>A0ABW8TA84</accession>
<keyword evidence="1" id="KW-0812">Transmembrane</keyword>
<proteinExistence type="predicted"/>
<feature type="transmembrane region" description="Helical" evidence="1">
    <location>
        <begin position="144"/>
        <end position="163"/>
    </location>
</feature>
<dbReference type="InterPro" id="IPR029787">
    <property type="entry name" value="Nucleotide_cyclase"/>
</dbReference>
<protein>
    <submittedName>
        <fullName evidence="3">GGDEF domain-containing protein</fullName>
        <ecNumber evidence="3">2.7.7.65</ecNumber>
    </submittedName>
</protein>
<evidence type="ECO:0000256" key="1">
    <source>
        <dbReference type="SAM" id="Phobius"/>
    </source>
</evidence>
<feature type="domain" description="GGDEF" evidence="2">
    <location>
        <begin position="249"/>
        <end position="378"/>
    </location>
</feature>
<evidence type="ECO:0000313" key="3">
    <source>
        <dbReference type="EMBL" id="MFL0249297.1"/>
    </source>
</evidence>
<dbReference type="Proteomes" id="UP001623592">
    <property type="component" value="Unassembled WGS sequence"/>
</dbReference>
<dbReference type="PROSITE" id="PS50887">
    <property type="entry name" value="GGDEF"/>
    <property type="match status" value="1"/>
</dbReference>
<keyword evidence="1" id="KW-1133">Transmembrane helix</keyword>
<dbReference type="PANTHER" id="PTHR45138">
    <property type="entry name" value="REGULATORY COMPONENTS OF SENSORY TRANSDUCTION SYSTEM"/>
    <property type="match status" value="1"/>
</dbReference>
<comment type="caution">
    <text evidence="3">The sequence shown here is derived from an EMBL/GenBank/DDBJ whole genome shotgun (WGS) entry which is preliminary data.</text>
</comment>
<gene>
    <name evidence="3" type="ORF">ACJDT4_02600</name>
</gene>
<feature type="transmembrane region" description="Helical" evidence="1">
    <location>
        <begin position="107"/>
        <end position="124"/>
    </location>
</feature>
<sequence>MNLALRIDNNIIAAIISIIFLKNILGRLDKSERKNRIFVSIFILNTIELIVETLTCIINKQPYAWLIPITTFLHVTLFALAPLVTYRWYTFAKLWITKTADYKAKDNILILLPIIINTFLVLLTPFFKFDFYINKYNVYQRESLFFTPFVISYFYLLCGFISIYKNKKYLNRIEFWPLILFGVFPTLASLIQFLIYGPLLMWSSISFSLIILYLYLQQQMMHIDYLTGAWTREKFYSYLSNRINQKKSKSFSIVLIDIDDFKIINDTFGHNEGDKALISLVTTINSIIGNENSITRYGGDEFILLLNVCSKQEVETIIKKISDALAEHIKHSNRPYKLNFSYGYELYDFDKHSDISEYINHVDKLMYKHKNSKKKKCL</sequence>
<reference evidence="3 4" key="1">
    <citation type="submission" date="2024-11" db="EMBL/GenBank/DDBJ databases">
        <authorList>
            <person name="Heng Y.C."/>
            <person name="Lim A.C.H."/>
            <person name="Lee J.K.Y."/>
            <person name="Kittelmann S."/>
        </authorList>
    </citation>
    <scope>NUCLEOTIDE SEQUENCE [LARGE SCALE GENOMIC DNA]</scope>
    <source>
        <strain evidence="3 4">WILCCON 0114</strain>
    </source>
</reference>
<keyword evidence="3" id="KW-0808">Transferase</keyword>
<keyword evidence="1" id="KW-0472">Membrane</keyword>
<feature type="transmembrane region" description="Helical" evidence="1">
    <location>
        <begin position="64"/>
        <end position="86"/>
    </location>
</feature>
<dbReference type="InterPro" id="IPR050469">
    <property type="entry name" value="Diguanylate_Cyclase"/>
</dbReference>
<evidence type="ECO:0000313" key="4">
    <source>
        <dbReference type="Proteomes" id="UP001623592"/>
    </source>
</evidence>
<evidence type="ECO:0000259" key="2">
    <source>
        <dbReference type="PROSITE" id="PS50887"/>
    </source>
</evidence>
<dbReference type="Pfam" id="PF00990">
    <property type="entry name" value="GGDEF"/>
    <property type="match status" value="1"/>
</dbReference>
<keyword evidence="4" id="KW-1185">Reference proteome</keyword>
<dbReference type="Gene3D" id="3.30.70.270">
    <property type="match status" value="1"/>
</dbReference>
<feature type="transmembrane region" description="Helical" evidence="1">
    <location>
        <begin position="199"/>
        <end position="216"/>
    </location>
</feature>
<dbReference type="SUPFAM" id="SSF55073">
    <property type="entry name" value="Nucleotide cyclase"/>
    <property type="match status" value="1"/>
</dbReference>
<name>A0ABW8TA84_9CLOT</name>
<dbReference type="NCBIfam" id="TIGR00254">
    <property type="entry name" value="GGDEF"/>
    <property type="match status" value="1"/>
</dbReference>
<organism evidence="3 4">
    <name type="scientific">Clostridium neuense</name>
    <dbReference type="NCBI Taxonomy" id="1728934"/>
    <lineage>
        <taxon>Bacteria</taxon>
        <taxon>Bacillati</taxon>
        <taxon>Bacillota</taxon>
        <taxon>Clostridia</taxon>
        <taxon>Eubacteriales</taxon>
        <taxon>Clostridiaceae</taxon>
        <taxon>Clostridium</taxon>
    </lineage>
</organism>